<evidence type="ECO:0000313" key="9">
    <source>
        <dbReference type="EMBL" id="EEN81963.1"/>
    </source>
</evidence>
<dbReference type="PANTHER" id="PTHR30558:SF7">
    <property type="entry name" value="TOL-PAL SYSTEM PROTEIN TOLR"/>
    <property type="match status" value="1"/>
</dbReference>
<evidence type="ECO:0000256" key="7">
    <source>
        <dbReference type="RuleBase" id="RU003879"/>
    </source>
</evidence>
<dbReference type="eggNOG" id="COG0848">
    <property type="taxonomic scope" value="Bacteria"/>
</dbReference>
<dbReference type="GO" id="GO:0015031">
    <property type="term" value="P:protein transport"/>
    <property type="evidence" value="ECO:0007669"/>
    <property type="project" value="UniProtKB-KW"/>
</dbReference>
<reference evidence="9 10" key="1">
    <citation type="submission" date="2009-04" db="EMBL/GenBank/DDBJ databases">
        <authorList>
            <person name="Sebastian Y."/>
            <person name="Madupu R."/>
            <person name="Durkin A.S."/>
            <person name="Torralba M."/>
            <person name="Methe B."/>
            <person name="Sutton G.G."/>
            <person name="Strausberg R.L."/>
            <person name="Nelson K.E."/>
        </authorList>
    </citation>
    <scope>NUCLEOTIDE SEQUENCE [LARGE SCALE GENOMIC DNA]</scope>
    <source>
        <strain evidence="10">ATCC 35406 / BCRC 14492 / JCM 8526 / NCTC 13058 / HG 370</strain>
    </source>
</reference>
<evidence type="ECO:0000256" key="4">
    <source>
        <dbReference type="ARBA" id="ARBA00022692"/>
    </source>
</evidence>
<gene>
    <name evidence="9" type="ORF">POREN0001_0705</name>
</gene>
<organism evidence="9 10">
    <name type="scientific">Porphyromonas endodontalis (strain ATCC 35406 / DSM 24491 / JCM 8526 / CCUG 16442 / BCRC 14492 / NCTC 13058 / HG 370)</name>
    <name type="common">Bacteroides endodontalis</name>
    <dbReference type="NCBI Taxonomy" id="553175"/>
    <lineage>
        <taxon>Bacteria</taxon>
        <taxon>Pseudomonadati</taxon>
        <taxon>Bacteroidota</taxon>
        <taxon>Bacteroidia</taxon>
        <taxon>Bacteroidales</taxon>
        <taxon>Porphyromonadaceae</taxon>
        <taxon>Porphyromonas</taxon>
    </lineage>
</organism>
<dbReference type="Pfam" id="PF02472">
    <property type="entry name" value="ExbD"/>
    <property type="match status" value="1"/>
</dbReference>
<dbReference type="Proteomes" id="UP000004295">
    <property type="component" value="Unassembled WGS sequence"/>
</dbReference>
<evidence type="ECO:0000256" key="8">
    <source>
        <dbReference type="SAM" id="Phobius"/>
    </source>
</evidence>
<evidence type="ECO:0000256" key="5">
    <source>
        <dbReference type="ARBA" id="ARBA00022989"/>
    </source>
</evidence>
<dbReference type="RefSeq" id="WP_004335357.1">
    <property type="nucleotide sequence ID" value="NZ_ACNN01000036.1"/>
</dbReference>
<evidence type="ECO:0000256" key="3">
    <source>
        <dbReference type="ARBA" id="ARBA00022475"/>
    </source>
</evidence>
<feature type="transmembrane region" description="Helical" evidence="8">
    <location>
        <begin position="21"/>
        <end position="41"/>
    </location>
</feature>
<dbReference type="PANTHER" id="PTHR30558">
    <property type="entry name" value="EXBD MEMBRANE COMPONENT OF PMF-DRIVEN MACROMOLECULE IMPORT SYSTEM"/>
    <property type="match status" value="1"/>
</dbReference>
<evidence type="ECO:0000256" key="6">
    <source>
        <dbReference type="ARBA" id="ARBA00023136"/>
    </source>
</evidence>
<keyword evidence="7" id="KW-0653">Protein transport</keyword>
<dbReference type="AlphaFoldDB" id="C3JD18"/>
<keyword evidence="3" id="KW-1003">Cell membrane</keyword>
<accession>C3JD18</accession>
<keyword evidence="6 8" id="KW-0472">Membrane</keyword>
<keyword evidence="4 7" id="KW-0812">Transmembrane</keyword>
<dbReference type="GeneID" id="93365426"/>
<proteinExistence type="inferred from homology"/>
<dbReference type="GO" id="GO:0005886">
    <property type="term" value="C:plasma membrane"/>
    <property type="evidence" value="ECO:0007669"/>
    <property type="project" value="UniProtKB-SubCell"/>
</dbReference>
<evidence type="ECO:0000256" key="1">
    <source>
        <dbReference type="ARBA" id="ARBA00004162"/>
    </source>
</evidence>
<keyword evidence="10" id="KW-1185">Reference proteome</keyword>
<protein>
    <submittedName>
        <fullName evidence="9">Transport energizing protein, ExbD/TolR family</fullName>
    </submittedName>
</protein>
<comment type="caution">
    <text evidence="9">The sequence shown here is derived from an EMBL/GenBank/DDBJ whole genome shotgun (WGS) entry which is preliminary data.</text>
</comment>
<dbReference type="Gene3D" id="3.30.420.270">
    <property type="match status" value="1"/>
</dbReference>
<dbReference type="EMBL" id="ACNN01000036">
    <property type="protein sequence ID" value="EEN81963.1"/>
    <property type="molecule type" value="Genomic_DNA"/>
</dbReference>
<dbReference type="STRING" id="553175.POREN0001_0705"/>
<keyword evidence="5 8" id="KW-1133">Transmembrane helix</keyword>
<sequence length="145" mass="15851">MALKRKLKVSEAFSMASMTDIIFLLLIFFMVVSTLVVPNAIKVNLPSSQSTAPSDMPMARVTITAEGTCYFALEGEAPFVVDETQLLEQLAAAHDVSPDMYVALYADEEVPYREIIKVLNATAQLDIRLVLATKALPSAPQNTLE</sequence>
<comment type="similarity">
    <text evidence="2 7">Belongs to the ExbD/TolR family.</text>
</comment>
<comment type="subcellular location">
    <subcellularLocation>
        <location evidence="1">Cell membrane</location>
        <topology evidence="1">Single-pass membrane protein</topology>
    </subcellularLocation>
    <subcellularLocation>
        <location evidence="7">Cell membrane</location>
        <topology evidence="7">Single-pass type II membrane protein</topology>
    </subcellularLocation>
</comment>
<evidence type="ECO:0000256" key="2">
    <source>
        <dbReference type="ARBA" id="ARBA00005811"/>
    </source>
</evidence>
<name>C3JD18_POREA</name>
<dbReference type="InterPro" id="IPR003400">
    <property type="entry name" value="ExbD"/>
</dbReference>
<dbReference type="GO" id="GO:0022857">
    <property type="term" value="F:transmembrane transporter activity"/>
    <property type="evidence" value="ECO:0007669"/>
    <property type="project" value="InterPro"/>
</dbReference>
<evidence type="ECO:0000313" key="10">
    <source>
        <dbReference type="Proteomes" id="UP000004295"/>
    </source>
</evidence>
<keyword evidence="7" id="KW-0813">Transport</keyword>